<reference evidence="3 4" key="1">
    <citation type="submission" date="2012-08" db="EMBL/GenBank/DDBJ databases">
        <title>Oryza genome evolution.</title>
        <authorList>
            <person name="Wing R.A."/>
        </authorList>
    </citation>
    <scope>NUCLEOTIDE SEQUENCE</scope>
</reference>
<accession>A0A0D9V5N8</accession>
<dbReference type="Gramene" id="LPERR01G26570.1">
    <property type="protein sequence ID" value="LPERR01G26570.1"/>
    <property type="gene ID" value="LPERR01G26570"/>
</dbReference>
<dbReference type="HOGENOM" id="CLU_2349791_0_0_1"/>
<keyword evidence="2" id="KW-1133">Transmembrane helix</keyword>
<protein>
    <submittedName>
        <fullName evidence="3">Uncharacterized protein</fullName>
    </submittedName>
</protein>
<reference evidence="3" key="3">
    <citation type="submission" date="2015-04" db="UniProtKB">
        <authorList>
            <consortium name="EnsemblPlants"/>
        </authorList>
    </citation>
    <scope>IDENTIFICATION</scope>
</reference>
<feature type="transmembrane region" description="Helical" evidence="2">
    <location>
        <begin position="49"/>
        <end position="68"/>
    </location>
</feature>
<name>A0A0D9V5N8_9ORYZ</name>
<dbReference type="EnsemblPlants" id="LPERR01G26570.1">
    <property type="protein sequence ID" value="LPERR01G26570.1"/>
    <property type="gene ID" value="LPERR01G26570"/>
</dbReference>
<keyword evidence="4" id="KW-1185">Reference proteome</keyword>
<evidence type="ECO:0000256" key="1">
    <source>
        <dbReference type="SAM" id="MobiDB-lite"/>
    </source>
</evidence>
<proteinExistence type="predicted"/>
<evidence type="ECO:0000256" key="2">
    <source>
        <dbReference type="SAM" id="Phobius"/>
    </source>
</evidence>
<keyword evidence="2" id="KW-0472">Membrane</keyword>
<dbReference type="AlphaFoldDB" id="A0A0D9V5N8"/>
<dbReference type="Proteomes" id="UP000032180">
    <property type="component" value="Chromosome 1"/>
</dbReference>
<evidence type="ECO:0000313" key="3">
    <source>
        <dbReference type="EnsemblPlants" id="LPERR01G26570.1"/>
    </source>
</evidence>
<reference evidence="4" key="2">
    <citation type="submission" date="2013-12" db="EMBL/GenBank/DDBJ databases">
        <authorList>
            <person name="Yu Y."/>
            <person name="Lee S."/>
            <person name="de Baynast K."/>
            <person name="Wissotski M."/>
            <person name="Liu L."/>
            <person name="Talag J."/>
            <person name="Goicoechea J."/>
            <person name="Angelova A."/>
            <person name="Jetty R."/>
            <person name="Kudrna D."/>
            <person name="Golser W."/>
            <person name="Rivera L."/>
            <person name="Zhang J."/>
            <person name="Wing R."/>
        </authorList>
    </citation>
    <scope>NUCLEOTIDE SEQUENCE</scope>
</reference>
<sequence length="97" mass="10077">MLGPRRRGSKAEAPRSAKVAAGDGDSRCCCWGGDASLDDAKPRRRGDQLVVAGVIQGTGAFFVAGAVLKSTRKLLAGGDGGCFCQKLPALFEVPRKN</sequence>
<feature type="region of interest" description="Disordered" evidence="1">
    <location>
        <begin position="1"/>
        <end position="24"/>
    </location>
</feature>
<organism evidence="3 4">
    <name type="scientific">Leersia perrieri</name>
    <dbReference type="NCBI Taxonomy" id="77586"/>
    <lineage>
        <taxon>Eukaryota</taxon>
        <taxon>Viridiplantae</taxon>
        <taxon>Streptophyta</taxon>
        <taxon>Embryophyta</taxon>
        <taxon>Tracheophyta</taxon>
        <taxon>Spermatophyta</taxon>
        <taxon>Magnoliopsida</taxon>
        <taxon>Liliopsida</taxon>
        <taxon>Poales</taxon>
        <taxon>Poaceae</taxon>
        <taxon>BOP clade</taxon>
        <taxon>Oryzoideae</taxon>
        <taxon>Oryzeae</taxon>
        <taxon>Oryzinae</taxon>
        <taxon>Leersia</taxon>
    </lineage>
</organism>
<keyword evidence="2" id="KW-0812">Transmembrane</keyword>
<evidence type="ECO:0000313" key="4">
    <source>
        <dbReference type="Proteomes" id="UP000032180"/>
    </source>
</evidence>